<keyword evidence="4" id="KW-0762">Sugar transport</keyword>
<dbReference type="InterPro" id="IPR050107">
    <property type="entry name" value="ABC_carbohydrate_import_ATPase"/>
</dbReference>
<evidence type="ECO:0000256" key="4">
    <source>
        <dbReference type="ARBA" id="ARBA00022597"/>
    </source>
</evidence>
<organism evidence="11 12">
    <name type="scientific">Archangium minus</name>
    <dbReference type="NCBI Taxonomy" id="83450"/>
    <lineage>
        <taxon>Bacteria</taxon>
        <taxon>Pseudomonadati</taxon>
        <taxon>Myxococcota</taxon>
        <taxon>Myxococcia</taxon>
        <taxon>Myxococcales</taxon>
        <taxon>Cystobacterineae</taxon>
        <taxon>Archangiaceae</taxon>
        <taxon>Archangium</taxon>
    </lineage>
</organism>
<keyword evidence="1" id="KW-0813">Transport</keyword>
<dbReference type="PANTHER" id="PTHR43790:SF6">
    <property type="entry name" value="ARABINOSE IMPORT ATP-BINDING PROTEIN ARAG"/>
    <property type="match status" value="1"/>
</dbReference>
<keyword evidence="12" id="KW-1185">Reference proteome</keyword>
<keyword evidence="6" id="KW-0547">Nucleotide-binding</keyword>
<accession>A0ABY9X1M4</accession>
<evidence type="ECO:0000256" key="9">
    <source>
        <dbReference type="ARBA" id="ARBA00023136"/>
    </source>
</evidence>
<dbReference type="Proteomes" id="UP001611383">
    <property type="component" value="Chromosome"/>
</dbReference>
<evidence type="ECO:0000256" key="3">
    <source>
        <dbReference type="ARBA" id="ARBA00022519"/>
    </source>
</evidence>
<feature type="domain" description="ABC transporter" evidence="10">
    <location>
        <begin position="253"/>
        <end position="496"/>
    </location>
</feature>
<evidence type="ECO:0000256" key="8">
    <source>
        <dbReference type="ARBA" id="ARBA00022967"/>
    </source>
</evidence>
<evidence type="ECO:0000313" key="11">
    <source>
        <dbReference type="EMBL" id="WNG49263.1"/>
    </source>
</evidence>
<evidence type="ECO:0000259" key="10">
    <source>
        <dbReference type="PROSITE" id="PS50893"/>
    </source>
</evidence>
<protein>
    <submittedName>
        <fullName evidence="11">L-arabinose ABC transporter ATP-binding protein AraG</fullName>
    </submittedName>
</protein>
<gene>
    <name evidence="11" type="ORF">F0U60_37940</name>
</gene>
<dbReference type="CDD" id="cd03216">
    <property type="entry name" value="ABC_Carb_Monos_I"/>
    <property type="match status" value="1"/>
</dbReference>
<dbReference type="NCBIfam" id="NF008442">
    <property type="entry name" value="PRK11288.1"/>
    <property type="match status" value="1"/>
</dbReference>
<dbReference type="RefSeq" id="WP_395806959.1">
    <property type="nucleotide sequence ID" value="NZ_CP043494.1"/>
</dbReference>
<reference evidence="11 12" key="1">
    <citation type="submission" date="2019-08" db="EMBL/GenBank/DDBJ databases">
        <title>Archangium and Cystobacter genomes.</title>
        <authorList>
            <person name="Chen I.-C.K."/>
            <person name="Wielgoss S."/>
        </authorList>
    </citation>
    <scope>NUCLEOTIDE SEQUENCE [LARGE SCALE GENOMIC DNA]</scope>
    <source>
        <strain evidence="11 12">Cbm 6</strain>
    </source>
</reference>
<keyword evidence="5" id="KW-0677">Repeat</keyword>
<keyword evidence="3" id="KW-0997">Cell inner membrane</keyword>
<dbReference type="Gene3D" id="3.40.50.300">
    <property type="entry name" value="P-loop containing nucleotide triphosphate hydrolases"/>
    <property type="match status" value="2"/>
</dbReference>
<keyword evidence="7 11" id="KW-0067">ATP-binding</keyword>
<evidence type="ECO:0000256" key="1">
    <source>
        <dbReference type="ARBA" id="ARBA00022448"/>
    </source>
</evidence>
<name>A0ABY9X1M4_9BACT</name>
<evidence type="ECO:0000256" key="2">
    <source>
        <dbReference type="ARBA" id="ARBA00022475"/>
    </source>
</evidence>
<dbReference type="Pfam" id="PF00005">
    <property type="entry name" value="ABC_tran"/>
    <property type="match status" value="2"/>
</dbReference>
<dbReference type="EMBL" id="CP043494">
    <property type="protein sequence ID" value="WNG49263.1"/>
    <property type="molecule type" value="Genomic_DNA"/>
</dbReference>
<evidence type="ECO:0000256" key="5">
    <source>
        <dbReference type="ARBA" id="ARBA00022737"/>
    </source>
</evidence>
<dbReference type="InterPro" id="IPR003593">
    <property type="entry name" value="AAA+_ATPase"/>
</dbReference>
<evidence type="ECO:0000256" key="7">
    <source>
        <dbReference type="ARBA" id="ARBA00022840"/>
    </source>
</evidence>
<keyword evidence="9" id="KW-0472">Membrane</keyword>
<proteinExistence type="predicted"/>
<dbReference type="PANTHER" id="PTHR43790">
    <property type="entry name" value="CARBOHYDRATE TRANSPORT ATP-BINDING PROTEIN MG119-RELATED"/>
    <property type="match status" value="1"/>
</dbReference>
<sequence length="504" mass="55120">MTAFLEFTNISKSFPGVRALQDLSFTVPAGRVIGLLGENGAGKSTLIKILGGDYVPDTGEIRIAGKVHRFASTRASITAGVSVVHQELQLVPELTVAENLMLGRFPKRFGVVNYRELFAKVGAVLQDIGIDVDPRAKIVDLSIGARQMVEIAKAAMFDASVIALDEPTSSLSAHESEILFRLVDRLRKAGKVILYVSHRLDELFRLCDGCVVLRDGKLVAWHDSMEGLTRETLVREMVGREIQNIWGWRPRTLGPVRLSVSGVSGPRLSAPASFEVRAGEILGFFGLVGAGRSELARLLYGADKRQAGELRLDGQGVRINHPRQAVRAGLVLCPEDRKTDGILQGRSVEENINISCRRHFSPFGVLNMGREAETANDFIKRMGVRTPSRHQDIVNLSGGNQQKVILSRWLAECGIKVLIIDEPTRGIDVGAKSEIYEVLYGLAEQGIALIVISSELPEVMGISDRILVMCGGRIAAEFQRPDFAEEKLLAAALPDRTAAREDLQ</sequence>
<dbReference type="InterPro" id="IPR017871">
    <property type="entry name" value="ABC_transporter-like_CS"/>
</dbReference>
<dbReference type="PROSITE" id="PS50893">
    <property type="entry name" value="ABC_TRANSPORTER_2"/>
    <property type="match status" value="2"/>
</dbReference>
<dbReference type="InterPro" id="IPR003439">
    <property type="entry name" value="ABC_transporter-like_ATP-bd"/>
</dbReference>
<dbReference type="SUPFAM" id="SSF52540">
    <property type="entry name" value="P-loop containing nucleoside triphosphate hydrolases"/>
    <property type="match status" value="2"/>
</dbReference>
<dbReference type="SMART" id="SM00382">
    <property type="entry name" value="AAA"/>
    <property type="match status" value="2"/>
</dbReference>
<feature type="domain" description="ABC transporter" evidence="10">
    <location>
        <begin position="5"/>
        <end position="240"/>
    </location>
</feature>
<evidence type="ECO:0000313" key="12">
    <source>
        <dbReference type="Proteomes" id="UP001611383"/>
    </source>
</evidence>
<keyword evidence="8" id="KW-1278">Translocase</keyword>
<dbReference type="CDD" id="cd03215">
    <property type="entry name" value="ABC_Carb_Monos_II"/>
    <property type="match status" value="1"/>
</dbReference>
<dbReference type="InterPro" id="IPR027417">
    <property type="entry name" value="P-loop_NTPase"/>
</dbReference>
<keyword evidence="2" id="KW-1003">Cell membrane</keyword>
<evidence type="ECO:0000256" key="6">
    <source>
        <dbReference type="ARBA" id="ARBA00022741"/>
    </source>
</evidence>
<dbReference type="PROSITE" id="PS00211">
    <property type="entry name" value="ABC_TRANSPORTER_1"/>
    <property type="match status" value="1"/>
</dbReference>
<dbReference type="GO" id="GO:0005524">
    <property type="term" value="F:ATP binding"/>
    <property type="evidence" value="ECO:0007669"/>
    <property type="project" value="UniProtKB-KW"/>
</dbReference>